<sequence>MSENRHYEDAEAASGLELRLEEFFDGSLDAQGEFRDPFGRVRRTFHAHVTGKREGDTIRIHEKFHYHDGEIDEREWVIRAHGDGRYTGEATDVVGVAEGKVEGPRLRWSYPIDLPIGGRAWRLNFDDEFELCEPDALVNTASVKKFGLPFGTVRQTISRRTSSSS</sequence>
<evidence type="ECO:0000313" key="1">
    <source>
        <dbReference type="EMBL" id="CDO61254.1"/>
    </source>
</evidence>
<name>X5MHK7_9HYPH</name>
<reference evidence="1 2" key="1">
    <citation type="journal article" date="2014" name="Front. Genet.">
        <title>Genome and metabolic network of "Candidatus Phaeomarinobacter ectocarpi" Ec32, a new candidate genus of Alphaproteobacteria frequently associated with brown algae.</title>
        <authorList>
            <person name="Dittami S.M."/>
            <person name="Barbeyron T."/>
            <person name="Boyen C."/>
            <person name="Cambefort J."/>
            <person name="Collet G."/>
            <person name="Delage L."/>
            <person name="Gobet A."/>
            <person name="Groisillier A."/>
            <person name="Leblanc C."/>
            <person name="Michel G."/>
            <person name="Scornet D."/>
            <person name="Siegel A."/>
            <person name="Tapia J.E."/>
            <person name="Tonon T."/>
        </authorList>
    </citation>
    <scope>NUCLEOTIDE SEQUENCE [LARGE SCALE GENOMIC DNA]</scope>
    <source>
        <strain evidence="1 2">Ec32</strain>
    </source>
</reference>
<dbReference type="Proteomes" id="UP000032160">
    <property type="component" value="Chromosome I"/>
</dbReference>
<dbReference type="OrthoDB" id="5296954at2"/>
<dbReference type="RefSeq" id="WP_043950761.1">
    <property type="nucleotide sequence ID" value="NZ_HG966617.1"/>
</dbReference>
<dbReference type="AlphaFoldDB" id="X5MHK7"/>
<evidence type="ECO:0000313" key="2">
    <source>
        <dbReference type="Proteomes" id="UP000032160"/>
    </source>
</evidence>
<organism evidence="1 2">
    <name type="scientific">Candidatus Phaeomarinibacter ectocarpi</name>
    <dbReference type="NCBI Taxonomy" id="1458461"/>
    <lineage>
        <taxon>Bacteria</taxon>
        <taxon>Pseudomonadati</taxon>
        <taxon>Pseudomonadota</taxon>
        <taxon>Alphaproteobacteria</taxon>
        <taxon>Hyphomicrobiales</taxon>
        <taxon>Parvibaculaceae</taxon>
        <taxon>Candidatus Phaeomarinibacter</taxon>
    </lineage>
</organism>
<keyword evidence="1" id="KW-0449">Lipoprotein</keyword>
<keyword evidence="2" id="KW-1185">Reference proteome</keyword>
<proteinExistence type="predicted"/>
<dbReference type="EMBL" id="HG966617">
    <property type="protein sequence ID" value="CDO61254.1"/>
    <property type="molecule type" value="Genomic_DNA"/>
</dbReference>
<dbReference type="HOGENOM" id="CLU_113723_0_0_5"/>
<dbReference type="Pfam" id="PF12915">
    <property type="entry name" value="DUF3833"/>
    <property type="match status" value="1"/>
</dbReference>
<gene>
    <name evidence="1" type="ORF">BN1012_Phect3042</name>
</gene>
<accession>X5MHK7</accession>
<dbReference type="KEGG" id="pect:BN1012_Phect3042"/>
<protein>
    <submittedName>
        <fullName evidence="1">FIG002577: Putative lipoprotein</fullName>
    </submittedName>
</protein>
<dbReference type="STRING" id="1458461.BN1012_Phect3042"/>
<dbReference type="InterPro" id="IPR024409">
    <property type="entry name" value="DUF3833"/>
</dbReference>